<proteinExistence type="predicted"/>
<evidence type="ECO:0000259" key="4">
    <source>
        <dbReference type="PROSITE" id="PS51084"/>
    </source>
</evidence>
<dbReference type="GO" id="GO:0016787">
    <property type="term" value="F:hydrolase activity"/>
    <property type="evidence" value="ECO:0007669"/>
    <property type="project" value="UniProtKB-KW"/>
</dbReference>
<dbReference type="PANTHER" id="PTHR46648">
    <property type="entry name" value="HIT FAMILY PROTEIN 1"/>
    <property type="match status" value="1"/>
</dbReference>
<evidence type="ECO:0000256" key="1">
    <source>
        <dbReference type="PIRSR" id="PIRSR601310-1"/>
    </source>
</evidence>
<dbReference type="PRINTS" id="PR00332">
    <property type="entry name" value="HISTRIAD"/>
</dbReference>
<keyword evidence="5" id="KW-0378">Hydrolase</keyword>
<sequence length="134" mass="14712">MDCVFCKIVAGEIPGAKVYETDEVLAFLDINPVHPGHTLVIPKKHYANIEEAPAEVLSQVISAVKKVGLALKIGLNYQGYNVTENNDPAAGQLIAHLHFHVIPRFEGDGLKLWPQRQYSAGELEATAEKLKKVL</sequence>
<feature type="domain" description="HIT" evidence="4">
    <location>
        <begin position="4"/>
        <end position="111"/>
    </location>
</feature>
<protein>
    <submittedName>
        <fullName evidence="5">HIT family hydrolase</fullName>
    </submittedName>
</protein>
<evidence type="ECO:0000256" key="3">
    <source>
        <dbReference type="PROSITE-ProRule" id="PRU00464"/>
    </source>
</evidence>
<dbReference type="Proteomes" id="UP000178501">
    <property type="component" value="Unassembled WGS sequence"/>
</dbReference>
<dbReference type="AlphaFoldDB" id="A0A1G1YJP7"/>
<dbReference type="Gene3D" id="3.30.428.10">
    <property type="entry name" value="HIT-like"/>
    <property type="match status" value="1"/>
</dbReference>
<dbReference type="InterPro" id="IPR039384">
    <property type="entry name" value="HINT"/>
</dbReference>
<dbReference type="GO" id="GO:0009117">
    <property type="term" value="P:nucleotide metabolic process"/>
    <property type="evidence" value="ECO:0007669"/>
    <property type="project" value="TreeGrafter"/>
</dbReference>
<dbReference type="InterPro" id="IPR011146">
    <property type="entry name" value="HIT-like"/>
</dbReference>
<accession>A0A1G1YJP7</accession>
<gene>
    <name evidence="5" type="ORF">A3J65_01210</name>
</gene>
<dbReference type="CDD" id="cd01277">
    <property type="entry name" value="HINT_subgroup"/>
    <property type="match status" value="1"/>
</dbReference>
<evidence type="ECO:0000313" key="5">
    <source>
        <dbReference type="EMBL" id="OGY52565.1"/>
    </source>
</evidence>
<feature type="short sequence motif" description="Histidine triad motif" evidence="2 3">
    <location>
        <begin position="96"/>
        <end position="100"/>
    </location>
</feature>
<comment type="caution">
    <text evidence="5">The sequence shown here is derived from an EMBL/GenBank/DDBJ whole genome shotgun (WGS) entry which is preliminary data.</text>
</comment>
<dbReference type="PANTHER" id="PTHR46648:SF1">
    <property type="entry name" value="ADENOSINE 5'-MONOPHOSPHORAMIDASE HNT1"/>
    <property type="match status" value="1"/>
</dbReference>
<dbReference type="EMBL" id="MHIK01000007">
    <property type="protein sequence ID" value="OGY52565.1"/>
    <property type="molecule type" value="Genomic_DNA"/>
</dbReference>
<evidence type="ECO:0000256" key="2">
    <source>
        <dbReference type="PIRSR" id="PIRSR601310-3"/>
    </source>
</evidence>
<dbReference type="InterPro" id="IPR001310">
    <property type="entry name" value="Histidine_triad_HIT"/>
</dbReference>
<evidence type="ECO:0000313" key="6">
    <source>
        <dbReference type="Proteomes" id="UP000178501"/>
    </source>
</evidence>
<name>A0A1G1YJP7_9BACT</name>
<dbReference type="Pfam" id="PF01230">
    <property type="entry name" value="HIT"/>
    <property type="match status" value="1"/>
</dbReference>
<organism evidence="5 6">
    <name type="scientific">Candidatus Buchananbacteria bacterium RIFCSPHIGHO2_02_FULL_45_11b</name>
    <dbReference type="NCBI Taxonomy" id="1797541"/>
    <lineage>
        <taxon>Bacteria</taxon>
        <taxon>Candidatus Buchananiibacteriota</taxon>
    </lineage>
</organism>
<dbReference type="PROSITE" id="PS51084">
    <property type="entry name" value="HIT_2"/>
    <property type="match status" value="1"/>
</dbReference>
<dbReference type="InterPro" id="IPR036265">
    <property type="entry name" value="HIT-like_sf"/>
</dbReference>
<dbReference type="InterPro" id="IPR019808">
    <property type="entry name" value="Histidine_triad_CS"/>
</dbReference>
<reference evidence="5 6" key="1">
    <citation type="journal article" date="2016" name="Nat. Commun.">
        <title>Thousands of microbial genomes shed light on interconnected biogeochemical processes in an aquifer system.</title>
        <authorList>
            <person name="Anantharaman K."/>
            <person name="Brown C.T."/>
            <person name="Hug L.A."/>
            <person name="Sharon I."/>
            <person name="Castelle C.J."/>
            <person name="Probst A.J."/>
            <person name="Thomas B.C."/>
            <person name="Singh A."/>
            <person name="Wilkins M.J."/>
            <person name="Karaoz U."/>
            <person name="Brodie E.L."/>
            <person name="Williams K.H."/>
            <person name="Hubbard S.S."/>
            <person name="Banfield J.F."/>
        </authorList>
    </citation>
    <scope>NUCLEOTIDE SEQUENCE [LARGE SCALE GENOMIC DNA]</scope>
</reference>
<dbReference type="PROSITE" id="PS00892">
    <property type="entry name" value="HIT_1"/>
    <property type="match status" value="1"/>
</dbReference>
<feature type="active site" description="Tele-AMP-histidine intermediate" evidence="1">
    <location>
        <position position="98"/>
    </location>
</feature>
<dbReference type="SUPFAM" id="SSF54197">
    <property type="entry name" value="HIT-like"/>
    <property type="match status" value="1"/>
</dbReference>